<feature type="signal peptide" evidence="1">
    <location>
        <begin position="1"/>
        <end position="22"/>
    </location>
</feature>
<evidence type="ECO:0000256" key="1">
    <source>
        <dbReference type="SAM" id="SignalP"/>
    </source>
</evidence>
<evidence type="ECO:0000313" key="2">
    <source>
        <dbReference type="Proteomes" id="UP000887575"/>
    </source>
</evidence>
<evidence type="ECO:0000313" key="3">
    <source>
        <dbReference type="WBParaSite" id="MBELARI_LOCUS7759"/>
    </source>
</evidence>
<evidence type="ECO:0008006" key="4">
    <source>
        <dbReference type="Google" id="ProtNLM"/>
    </source>
</evidence>
<keyword evidence="2" id="KW-1185">Reference proteome</keyword>
<protein>
    <recommendedName>
        <fullName evidence="4">Ig-like domain-containing protein</fullName>
    </recommendedName>
</protein>
<name>A0AAF3FKV2_9BILA</name>
<dbReference type="Proteomes" id="UP000887575">
    <property type="component" value="Unassembled WGS sequence"/>
</dbReference>
<dbReference type="AlphaFoldDB" id="A0AAF3FKV2"/>
<dbReference type="WBParaSite" id="MBELARI_LOCUS7759">
    <property type="protein sequence ID" value="MBELARI_LOCUS7759"/>
    <property type="gene ID" value="MBELARI_LOCUS7759"/>
</dbReference>
<feature type="chain" id="PRO_5041930154" description="Ig-like domain-containing protein" evidence="1">
    <location>
        <begin position="23"/>
        <end position="219"/>
    </location>
</feature>
<organism evidence="2 3">
    <name type="scientific">Mesorhabditis belari</name>
    <dbReference type="NCBI Taxonomy" id="2138241"/>
    <lineage>
        <taxon>Eukaryota</taxon>
        <taxon>Metazoa</taxon>
        <taxon>Ecdysozoa</taxon>
        <taxon>Nematoda</taxon>
        <taxon>Chromadorea</taxon>
        <taxon>Rhabditida</taxon>
        <taxon>Rhabditina</taxon>
        <taxon>Rhabditomorpha</taxon>
        <taxon>Rhabditoidea</taxon>
        <taxon>Rhabditidae</taxon>
        <taxon>Mesorhabditinae</taxon>
        <taxon>Mesorhabditis</taxon>
    </lineage>
</organism>
<proteinExistence type="predicted"/>
<keyword evidence="1" id="KW-0732">Signal</keyword>
<reference evidence="3" key="1">
    <citation type="submission" date="2024-02" db="UniProtKB">
        <authorList>
            <consortium name="WormBaseParasite"/>
        </authorList>
    </citation>
    <scope>IDENTIFICATION</scope>
</reference>
<sequence length="219" mass="25095">MTPATCDTLKLFFSFFFQVIISEHTNPWVKINVSQISFNLLKIHENGVRWLHCGNIDAHFNGKFHWRFNGSSILPKKIEVARNKLILPNGSQKNSASYAGVYECCVRESLGNACYATTVIYKPPNRVFSVNNGDEIKIDGKESLLLRLGSQNRDNFSCTIDGESKTELIFTSSPQKGRHQLQIRIDEMKEDLFGKYKCFINHKGKQNQFTSFLKLSEKY</sequence>
<accession>A0AAF3FKV2</accession>